<dbReference type="InterPro" id="IPR006439">
    <property type="entry name" value="HAD-SF_hydro_IA"/>
</dbReference>
<organism evidence="1 2">
    <name type="scientific">Megamonas hypermegale</name>
    <dbReference type="NCBI Taxonomy" id="158847"/>
    <lineage>
        <taxon>Bacteria</taxon>
        <taxon>Bacillati</taxon>
        <taxon>Bacillota</taxon>
        <taxon>Negativicutes</taxon>
        <taxon>Selenomonadales</taxon>
        <taxon>Selenomonadaceae</taxon>
        <taxon>Megamonas</taxon>
    </lineage>
</organism>
<reference evidence="1 2" key="1">
    <citation type="submission" date="2018-06" db="EMBL/GenBank/DDBJ databases">
        <authorList>
            <consortium name="Pathogen Informatics"/>
            <person name="Doyle S."/>
        </authorList>
    </citation>
    <scope>NUCLEOTIDE SEQUENCE [LARGE SCALE GENOMIC DNA]</scope>
    <source>
        <strain evidence="1 2">NCTC10571</strain>
    </source>
</reference>
<name>A0A378NVV4_9FIRM</name>
<dbReference type="InterPro" id="IPR023198">
    <property type="entry name" value="PGP-like_dom2"/>
</dbReference>
<evidence type="ECO:0000313" key="1">
    <source>
        <dbReference type="EMBL" id="STY72027.1"/>
    </source>
</evidence>
<dbReference type="PANTHER" id="PTHR43434">
    <property type="entry name" value="PHOSPHOGLYCOLATE PHOSPHATASE"/>
    <property type="match status" value="1"/>
</dbReference>
<dbReference type="Gene3D" id="3.40.50.1000">
    <property type="entry name" value="HAD superfamily/HAD-like"/>
    <property type="match status" value="1"/>
</dbReference>
<dbReference type="Pfam" id="PF13419">
    <property type="entry name" value="HAD_2"/>
    <property type="match status" value="1"/>
</dbReference>
<sequence length="211" mass="23849">MKNIIFDIDGTLWDSTDVVAESWNEAIWEKAGIKANLDGDKLKKLFGKTMDEIGRLMLPDLDDEKRAEVCQACYDYEDAYLEKNSGVFYDGVIDTLNELAKDYNLYVVSNCQVGYIETTLRYANMTDKVKDHLCYGDTGLHKGETIKLLMKKNNIDEAIYVGDTQGDFEACEMANIPMIFASYGFGKVENPAYIINDIKELPALMAKINTK</sequence>
<dbReference type="InterPro" id="IPR023214">
    <property type="entry name" value="HAD_sf"/>
</dbReference>
<dbReference type="GO" id="GO:0006281">
    <property type="term" value="P:DNA repair"/>
    <property type="evidence" value="ECO:0007669"/>
    <property type="project" value="TreeGrafter"/>
</dbReference>
<dbReference type="SFLD" id="SFLDS00003">
    <property type="entry name" value="Haloacid_Dehalogenase"/>
    <property type="match status" value="1"/>
</dbReference>
<gene>
    <name evidence="1" type="ORF">NCTC10571_02216</name>
</gene>
<dbReference type="InterPro" id="IPR036412">
    <property type="entry name" value="HAD-like_sf"/>
</dbReference>
<protein>
    <submittedName>
        <fullName evidence="1">Phosphoglycolate phosphatase</fullName>
    </submittedName>
</protein>
<dbReference type="PANTHER" id="PTHR43434:SF1">
    <property type="entry name" value="PHOSPHOGLYCOLATE PHOSPHATASE"/>
    <property type="match status" value="1"/>
</dbReference>
<dbReference type="InterPro" id="IPR050155">
    <property type="entry name" value="HAD-like_hydrolase_sf"/>
</dbReference>
<dbReference type="SFLD" id="SFLDG01129">
    <property type="entry name" value="C1.5:_HAD__Beta-PGM__Phosphata"/>
    <property type="match status" value="1"/>
</dbReference>
<dbReference type="Gene3D" id="1.10.150.240">
    <property type="entry name" value="Putative phosphatase, domain 2"/>
    <property type="match status" value="1"/>
</dbReference>
<dbReference type="InterPro" id="IPR041492">
    <property type="entry name" value="HAD_2"/>
</dbReference>
<dbReference type="NCBIfam" id="TIGR01549">
    <property type="entry name" value="HAD-SF-IA-v1"/>
    <property type="match status" value="1"/>
</dbReference>
<dbReference type="Proteomes" id="UP000255234">
    <property type="component" value="Unassembled WGS sequence"/>
</dbReference>
<dbReference type="EMBL" id="UGPP01000001">
    <property type="protein sequence ID" value="STY72027.1"/>
    <property type="molecule type" value="Genomic_DNA"/>
</dbReference>
<proteinExistence type="predicted"/>
<dbReference type="AlphaFoldDB" id="A0A378NVV4"/>
<dbReference type="GO" id="GO:0008967">
    <property type="term" value="F:phosphoglycolate phosphatase activity"/>
    <property type="evidence" value="ECO:0007669"/>
    <property type="project" value="TreeGrafter"/>
</dbReference>
<accession>A0A378NVV4</accession>
<dbReference type="SUPFAM" id="SSF56784">
    <property type="entry name" value="HAD-like"/>
    <property type="match status" value="1"/>
</dbReference>
<evidence type="ECO:0000313" key="2">
    <source>
        <dbReference type="Proteomes" id="UP000255234"/>
    </source>
</evidence>
<dbReference type="RefSeq" id="WP_115152126.1">
    <property type="nucleotide sequence ID" value="NZ_UGPP01000001.1"/>
</dbReference>